<dbReference type="AlphaFoldDB" id="A0A914Y9A9"/>
<keyword evidence="13" id="KW-1185">Reference proteome</keyword>
<dbReference type="GO" id="GO:0000166">
    <property type="term" value="F:nucleotide binding"/>
    <property type="evidence" value="ECO:0007669"/>
    <property type="project" value="UniProtKB-KW"/>
</dbReference>
<keyword evidence="5" id="KW-0328">Glycosyltransferase</keyword>
<sequence>MNKTLRLLFIFSFQLYFVEGTFLNVIILSQNIPFEDSLSQNLAAQFQNLKSDIKVNFLHKDFQAVNGGWTIWPLFRKLSANSFDWFLFIEPYTKIDGDKLIRFLENQNKNELLFFGYGLTDDHPVIIHHFYGYDKPDKLKYPDFGAGIIFSQALILKLIQATFSEQSAATSFAIDAKFELAKIVEFAGISLTTDIGFCLSPSPECFTWFEEPEYSKNTSACGKGITNDNTFLGIKTCSKFHKSRVVVTKRTWAKEAKYVEFFSDVPDFYIPTIDLGIANTEKGHCAKTFGILKHALEHEELNEVSWFIIGDDDSIISISRLYKLLNCLPKVSKLIIGEKYGYGFTFDGLGGYDYPTGGAGMIFSRSAARALVSFCQCPSDDSPDDMIIGMCARRLSIDIIHSAAFHQARPIDYSPAYLKRQKPISFHKHEEIDPYEVYANLLYERDEFLENQKQAKWTSQHSIPKSQHNEL</sequence>
<dbReference type="GO" id="GO:0016020">
    <property type="term" value="C:membrane"/>
    <property type="evidence" value="ECO:0007669"/>
    <property type="project" value="UniProtKB-SubCell"/>
</dbReference>
<evidence type="ECO:0000256" key="1">
    <source>
        <dbReference type="ARBA" id="ARBA00004606"/>
    </source>
</evidence>
<dbReference type="InterPro" id="IPR003378">
    <property type="entry name" value="Fringe-like_glycosylTrfase"/>
</dbReference>
<organism evidence="13 14">
    <name type="scientific">Panagrolaimus superbus</name>
    <dbReference type="NCBI Taxonomy" id="310955"/>
    <lineage>
        <taxon>Eukaryota</taxon>
        <taxon>Metazoa</taxon>
        <taxon>Ecdysozoa</taxon>
        <taxon>Nematoda</taxon>
        <taxon>Chromadorea</taxon>
        <taxon>Rhabditida</taxon>
        <taxon>Tylenchina</taxon>
        <taxon>Panagrolaimomorpha</taxon>
        <taxon>Panagrolaimoidea</taxon>
        <taxon>Panagrolaimidae</taxon>
        <taxon>Panagrolaimus</taxon>
    </lineage>
</organism>
<dbReference type="Proteomes" id="UP000887577">
    <property type="component" value="Unplaced"/>
</dbReference>
<dbReference type="InterPro" id="IPR026050">
    <property type="entry name" value="C1GALT1/C1GALT1_chp1"/>
</dbReference>
<comment type="similarity">
    <text evidence="3">Belongs to the glycosyltransferase 31 family. Beta3-Gal-T subfamily.</text>
</comment>
<evidence type="ECO:0000256" key="10">
    <source>
        <dbReference type="ARBA" id="ARBA00022989"/>
    </source>
</evidence>
<evidence type="ECO:0000256" key="7">
    <source>
        <dbReference type="ARBA" id="ARBA00022692"/>
    </source>
</evidence>
<proteinExistence type="inferred from homology"/>
<evidence type="ECO:0000256" key="5">
    <source>
        <dbReference type="ARBA" id="ARBA00022676"/>
    </source>
</evidence>
<evidence type="ECO:0000256" key="4">
    <source>
        <dbReference type="ARBA" id="ARBA00012557"/>
    </source>
</evidence>
<comment type="pathway">
    <text evidence="2">Protein modification; protein glycosylation.</text>
</comment>
<dbReference type="FunFam" id="3.90.550.50:FF:000008">
    <property type="entry name" value="Beta-1,3-glucosyltransferase"/>
    <property type="match status" value="1"/>
</dbReference>
<keyword evidence="8" id="KW-0547">Nucleotide-binding</keyword>
<keyword evidence="10" id="KW-1133">Transmembrane helix</keyword>
<keyword evidence="7" id="KW-0812">Transmembrane</keyword>
<evidence type="ECO:0000256" key="11">
    <source>
        <dbReference type="ARBA" id="ARBA00023136"/>
    </source>
</evidence>
<feature type="domain" description="Fringe-like glycosyltransferase" evidence="12">
    <location>
        <begin position="225"/>
        <end position="431"/>
    </location>
</feature>
<keyword evidence="6" id="KW-0808">Transferase</keyword>
<evidence type="ECO:0000313" key="14">
    <source>
        <dbReference type="WBParaSite" id="PSU_v2.g15349.t1"/>
    </source>
</evidence>
<dbReference type="PANTHER" id="PTHR23033">
    <property type="entry name" value="BETA1,3-GALACTOSYLTRANSFERASE"/>
    <property type="match status" value="1"/>
</dbReference>
<evidence type="ECO:0000256" key="8">
    <source>
        <dbReference type="ARBA" id="ARBA00022741"/>
    </source>
</evidence>
<keyword evidence="11" id="KW-0472">Membrane</keyword>
<dbReference type="GO" id="GO:0016263">
    <property type="term" value="F:glycoprotein-N-acetylgalactosamine 3-beta-galactosyltransferase activity"/>
    <property type="evidence" value="ECO:0007669"/>
    <property type="project" value="UniProtKB-EC"/>
</dbReference>
<dbReference type="PANTHER" id="PTHR23033:SF14">
    <property type="entry name" value="GLYCOPROTEIN-N-ACETYLGALACTOSAMINE 3-BETA-GALACTOSYLTRANSFERASE 1-RELATED"/>
    <property type="match status" value="1"/>
</dbReference>
<evidence type="ECO:0000256" key="2">
    <source>
        <dbReference type="ARBA" id="ARBA00004922"/>
    </source>
</evidence>
<accession>A0A914Y9A9</accession>
<dbReference type="Gene3D" id="3.90.550.50">
    <property type="match status" value="2"/>
</dbReference>
<reference evidence="14" key="1">
    <citation type="submission" date="2022-11" db="UniProtKB">
        <authorList>
            <consortium name="WormBaseParasite"/>
        </authorList>
    </citation>
    <scope>IDENTIFICATION</scope>
</reference>
<name>A0A914Y9A9_9BILA</name>
<dbReference type="EC" id="2.4.1.122" evidence="4"/>
<evidence type="ECO:0000256" key="9">
    <source>
        <dbReference type="ARBA" id="ARBA00022968"/>
    </source>
</evidence>
<dbReference type="Pfam" id="PF02434">
    <property type="entry name" value="Fringe"/>
    <property type="match status" value="1"/>
</dbReference>
<protein>
    <recommendedName>
        <fullName evidence="4">N-acetylgalactosaminide beta-1,3-galactosyltransferase</fullName>
        <ecNumber evidence="4">2.4.1.122</ecNumber>
    </recommendedName>
</protein>
<keyword evidence="9" id="KW-0735">Signal-anchor</keyword>
<evidence type="ECO:0000313" key="13">
    <source>
        <dbReference type="Proteomes" id="UP000887577"/>
    </source>
</evidence>
<evidence type="ECO:0000259" key="12">
    <source>
        <dbReference type="Pfam" id="PF02434"/>
    </source>
</evidence>
<dbReference type="WBParaSite" id="PSU_v2.g15349.t1">
    <property type="protein sequence ID" value="PSU_v2.g15349.t1"/>
    <property type="gene ID" value="PSU_v2.g15349"/>
</dbReference>
<comment type="subcellular location">
    <subcellularLocation>
        <location evidence="1">Membrane</location>
        <topology evidence="1">Single-pass type II membrane protein</topology>
    </subcellularLocation>
</comment>
<evidence type="ECO:0000256" key="3">
    <source>
        <dbReference type="ARBA" id="ARBA00006462"/>
    </source>
</evidence>
<evidence type="ECO:0000256" key="6">
    <source>
        <dbReference type="ARBA" id="ARBA00022679"/>
    </source>
</evidence>